<dbReference type="CDD" id="cd02440">
    <property type="entry name" value="AdoMet_MTases"/>
    <property type="match status" value="1"/>
</dbReference>
<dbReference type="AlphaFoldDB" id="A0A483CVL0"/>
<evidence type="ECO:0000259" key="1">
    <source>
        <dbReference type="Pfam" id="PF13649"/>
    </source>
</evidence>
<dbReference type="PANTHER" id="PTHR43667">
    <property type="entry name" value="CYCLOPROPANE-FATTY-ACYL-PHOSPHOLIPID SYNTHASE"/>
    <property type="match status" value="1"/>
</dbReference>
<feature type="domain" description="Methyltransferase" evidence="1">
    <location>
        <begin position="65"/>
        <end position="155"/>
    </location>
</feature>
<keyword evidence="2" id="KW-0808">Transferase</keyword>
<dbReference type="InterPro" id="IPR029063">
    <property type="entry name" value="SAM-dependent_MTases_sf"/>
</dbReference>
<sequence length="278" mass="31140">MDGRIDWAAVWRTALERHRASSGFAGPDTLWKGRGAARRYDGSERMSERVDLSLSALPLRAGDAVLDIGAGRGTLTLPIARLVDRVDAVEPSGGMAAVLRERVAAAGLRNIGVVEKRFEDLDPLRDLAPPYDIVVASFSLAMPDLAAALLKMEEVASGSVHIFWHAGTPAWERQYLALWPALHAAPYRPVPKAEVVFNLLWEMERYPNLTVHRFTEERRFSGMEDALAYYAPRYSAKDERQVGVLTAALEEWLNEEDGDLVMRERSRFAHIWWEKEGG</sequence>
<dbReference type="OrthoDB" id="57427at2157"/>
<dbReference type="SUPFAM" id="SSF53335">
    <property type="entry name" value="S-adenosyl-L-methionine-dependent methyltransferases"/>
    <property type="match status" value="1"/>
</dbReference>
<name>A0A483CVL0_9EURY</name>
<reference evidence="2 3" key="1">
    <citation type="submission" date="2017-11" db="EMBL/GenBank/DDBJ databases">
        <title>Isolation and Characterization of Methanofollis Species from Methane Seep Offshore SW Taiwan.</title>
        <authorList>
            <person name="Teng N.-H."/>
            <person name="Lai M.-C."/>
            <person name="Chen S.-C."/>
        </authorList>
    </citation>
    <scope>NUCLEOTIDE SEQUENCE [LARGE SCALE GENOMIC DNA]</scope>
    <source>
        <strain evidence="2 3">FWC-SCC2</strain>
    </source>
</reference>
<dbReference type="GO" id="GO:0008168">
    <property type="term" value="F:methyltransferase activity"/>
    <property type="evidence" value="ECO:0007669"/>
    <property type="project" value="UniProtKB-KW"/>
</dbReference>
<evidence type="ECO:0000313" key="2">
    <source>
        <dbReference type="EMBL" id="TAJ45547.1"/>
    </source>
</evidence>
<dbReference type="Gene3D" id="3.40.50.150">
    <property type="entry name" value="Vaccinia Virus protein VP39"/>
    <property type="match status" value="1"/>
</dbReference>
<dbReference type="GO" id="GO:0032259">
    <property type="term" value="P:methylation"/>
    <property type="evidence" value="ECO:0007669"/>
    <property type="project" value="UniProtKB-KW"/>
</dbReference>
<dbReference type="EMBL" id="PGCL01000001">
    <property type="protein sequence ID" value="TAJ45547.1"/>
    <property type="molecule type" value="Genomic_DNA"/>
</dbReference>
<dbReference type="InterPro" id="IPR041698">
    <property type="entry name" value="Methyltransf_25"/>
</dbReference>
<keyword evidence="3" id="KW-1185">Reference proteome</keyword>
<organism evidence="2 3">
    <name type="scientific">Methanofollis fontis</name>
    <dbReference type="NCBI Taxonomy" id="2052832"/>
    <lineage>
        <taxon>Archaea</taxon>
        <taxon>Methanobacteriati</taxon>
        <taxon>Methanobacteriota</taxon>
        <taxon>Stenosarchaea group</taxon>
        <taxon>Methanomicrobia</taxon>
        <taxon>Methanomicrobiales</taxon>
        <taxon>Methanomicrobiaceae</taxon>
        <taxon>Methanofollis</taxon>
    </lineage>
</organism>
<evidence type="ECO:0000313" key="3">
    <source>
        <dbReference type="Proteomes" id="UP000292580"/>
    </source>
</evidence>
<keyword evidence="2" id="KW-0489">Methyltransferase</keyword>
<accession>A0A483CVL0</accession>
<dbReference type="Proteomes" id="UP000292580">
    <property type="component" value="Unassembled WGS sequence"/>
</dbReference>
<dbReference type="InterPro" id="IPR050723">
    <property type="entry name" value="CFA/CMAS"/>
</dbReference>
<dbReference type="RefSeq" id="WP_130645910.1">
    <property type="nucleotide sequence ID" value="NZ_PGCL01000001.1"/>
</dbReference>
<dbReference type="PANTHER" id="PTHR43667:SF2">
    <property type="entry name" value="FATTY ACID C-METHYL TRANSFERASE"/>
    <property type="match status" value="1"/>
</dbReference>
<dbReference type="Pfam" id="PF13649">
    <property type="entry name" value="Methyltransf_25"/>
    <property type="match status" value="1"/>
</dbReference>
<comment type="caution">
    <text evidence="2">The sequence shown here is derived from an EMBL/GenBank/DDBJ whole genome shotgun (WGS) entry which is preliminary data.</text>
</comment>
<proteinExistence type="predicted"/>
<protein>
    <submittedName>
        <fullName evidence="2">Class I SAM-dependent methyltransferase</fullName>
    </submittedName>
</protein>
<gene>
    <name evidence="2" type="ORF">CUJ86_02135</name>
</gene>